<dbReference type="InterPro" id="IPR050446">
    <property type="entry name" value="FAD-oxidoreductase/Apoptosis"/>
</dbReference>
<dbReference type="SUPFAM" id="SSF51905">
    <property type="entry name" value="FAD/NAD(P)-binding domain"/>
    <property type="match status" value="2"/>
</dbReference>
<feature type="domain" description="Reductase C-terminal" evidence="6">
    <location>
        <begin position="326"/>
        <end position="409"/>
    </location>
</feature>
<protein>
    <submittedName>
        <fullName evidence="7">3-phenylpropionate/trans-cinnamate dioxygenase ferredoxin reductase subunit</fullName>
    </submittedName>
</protein>
<dbReference type="GO" id="GO:0005737">
    <property type="term" value="C:cytoplasm"/>
    <property type="evidence" value="ECO:0007669"/>
    <property type="project" value="TreeGrafter"/>
</dbReference>
<dbReference type="Proteomes" id="UP000199391">
    <property type="component" value="Unassembled WGS sequence"/>
</dbReference>
<keyword evidence="8" id="KW-1185">Reference proteome</keyword>
<evidence type="ECO:0000313" key="7">
    <source>
        <dbReference type="EMBL" id="SFV02578.1"/>
    </source>
</evidence>
<keyword evidence="3" id="KW-0274">FAD</keyword>
<dbReference type="AlphaFoldDB" id="A0A1I7KYV7"/>
<evidence type="ECO:0000256" key="2">
    <source>
        <dbReference type="ARBA" id="ARBA00022630"/>
    </source>
</evidence>
<dbReference type="Pfam" id="PF07992">
    <property type="entry name" value="Pyr_redox_2"/>
    <property type="match status" value="1"/>
</dbReference>
<comment type="cofactor">
    <cofactor evidence="1">
        <name>FAD</name>
        <dbReference type="ChEBI" id="CHEBI:57692"/>
    </cofactor>
</comment>
<dbReference type="InterPro" id="IPR036188">
    <property type="entry name" value="FAD/NAD-bd_sf"/>
</dbReference>
<keyword evidence="2" id="KW-0285">Flavoprotein</keyword>
<sequence>MNHTLLIVGAGCGGTELAFAARAAGWSGPVTIVGAEAAAPYHRPPLSKAYLSGETSEASLQIKAPAVYDKFNIGLITGTAAAAIDRPNRRLLLDDGRALPYDRLALATGGRPRPLPAAAGGAESCENFHYLRTKSDAAAIRAGFGPGKRLVVIGGGYVGLEVAAAARKAGMQVTLLEVAPRLLARVTAPRLSQFYLDTHRRAGVNVRVDAHVDELELTADRRRVAAVHCAGGPPIAADLVVAGVGLVPNTELASAAGLAVDNGIVVDHELRTADPHIAAIGDCGNHHSALYDRRVRIESVPNALEQARKLAALLCGKTPRPDAAPWFWSDQYDLNLKMVGLAQGHERVVLRGDPDQGGFSAFYLLGNRVLAADTVNRPQEFALAKRIVNERIAVDDALLADDTLPLEGLMAATAPVPE</sequence>
<evidence type="ECO:0000256" key="1">
    <source>
        <dbReference type="ARBA" id="ARBA00001974"/>
    </source>
</evidence>
<proteinExistence type="predicted"/>
<reference evidence="8" key="1">
    <citation type="submission" date="2016-10" db="EMBL/GenBank/DDBJ databases">
        <authorList>
            <person name="Varghese N."/>
            <person name="Submissions S."/>
        </authorList>
    </citation>
    <scope>NUCLEOTIDE SEQUENCE [LARGE SCALE GENOMIC DNA]</scope>
    <source>
        <strain evidence="8">CGMCC 1.11014</strain>
    </source>
</reference>
<dbReference type="Gene3D" id="3.50.50.60">
    <property type="entry name" value="FAD/NAD(P)-binding domain"/>
    <property type="match status" value="2"/>
</dbReference>
<dbReference type="SUPFAM" id="SSF55424">
    <property type="entry name" value="FAD/NAD-linked reductases, dimerisation (C-terminal) domain"/>
    <property type="match status" value="1"/>
</dbReference>
<dbReference type="Pfam" id="PF14759">
    <property type="entry name" value="Reductase_C"/>
    <property type="match status" value="1"/>
</dbReference>
<gene>
    <name evidence="7" type="ORF">SAMN05216552_102127</name>
</gene>
<evidence type="ECO:0000259" key="6">
    <source>
        <dbReference type="Pfam" id="PF14759"/>
    </source>
</evidence>
<dbReference type="PANTHER" id="PTHR43557:SF2">
    <property type="entry name" value="RIESKE DOMAIN-CONTAINING PROTEIN-RELATED"/>
    <property type="match status" value="1"/>
</dbReference>
<dbReference type="PANTHER" id="PTHR43557">
    <property type="entry name" value="APOPTOSIS-INDUCING FACTOR 1"/>
    <property type="match status" value="1"/>
</dbReference>
<dbReference type="GO" id="GO:0051213">
    <property type="term" value="F:dioxygenase activity"/>
    <property type="evidence" value="ECO:0007669"/>
    <property type="project" value="UniProtKB-KW"/>
</dbReference>
<dbReference type="InterPro" id="IPR016156">
    <property type="entry name" value="FAD/NAD-linked_Rdtase_dimer_sf"/>
</dbReference>
<dbReference type="GO" id="GO:0016651">
    <property type="term" value="F:oxidoreductase activity, acting on NAD(P)H"/>
    <property type="evidence" value="ECO:0007669"/>
    <property type="project" value="TreeGrafter"/>
</dbReference>
<evidence type="ECO:0000256" key="4">
    <source>
        <dbReference type="ARBA" id="ARBA00023002"/>
    </source>
</evidence>
<organism evidence="7 8">
    <name type="scientific">Pseudoduganella namucuonensis</name>
    <dbReference type="NCBI Taxonomy" id="1035707"/>
    <lineage>
        <taxon>Bacteria</taxon>
        <taxon>Pseudomonadati</taxon>
        <taxon>Pseudomonadota</taxon>
        <taxon>Betaproteobacteria</taxon>
        <taxon>Burkholderiales</taxon>
        <taxon>Oxalobacteraceae</taxon>
        <taxon>Telluria group</taxon>
        <taxon>Pseudoduganella</taxon>
    </lineage>
</organism>
<evidence type="ECO:0000313" key="8">
    <source>
        <dbReference type="Proteomes" id="UP000199391"/>
    </source>
</evidence>
<dbReference type="RefSeq" id="WP_093557445.1">
    <property type="nucleotide sequence ID" value="NZ_FPBO01000021.1"/>
</dbReference>
<accession>A0A1I7KYV7</accession>
<dbReference type="PRINTS" id="PR00411">
    <property type="entry name" value="PNDRDTASEI"/>
</dbReference>
<dbReference type="STRING" id="1035707.SAMN05216552_102127"/>
<dbReference type="OrthoDB" id="9769238at2"/>
<dbReference type="PRINTS" id="PR00368">
    <property type="entry name" value="FADPNR"/>
</dbReference>
<dbReference type="InterPro" id="IPR028202">
    <property type="entry name" value="Reductase_C"/>
</dbReference>
<evidence type="ECO:0000259" key="5">
    <source>
        <dbReference type="Pfam" id="PF07992"/>
    </source>
</evidence>
<name>A0A1I7KYV7_9BURK</name>
<dbReference type="InterPro" id="IPR023753">
    <property type="entry name" value="FAD/NAD-binding_dom"/>
</dbReference>
<evidence type="ECO:0000256" key="3">
    <source>
        <dbReference type="ARBA" id="ARBA00022827"/>
    </source>
</evidence>
<feature type="domain" description="FAD/NAD(P)-binding" evidence="5">
    <location>
        <begin position="5"/>
        <end position="307"/>
    </location>
</feature>
<dbReference type="Gene3D" id="3.30.390.30">
    <property type="match status" value="1"/>
</dbReference>
<dbReference type="EMBL" id="FPBO01000021">
    <property type="protein sequence ID" value="SFV02578.1"/>
    <property type="molecule type" value="Genomic_DNA"/>
</dbReference>
<keyword evidence="7" id="KW-0223">Dioxygenase</keyword>
<keyword evidence="4" id="KW-0560">Oxidoreductase</keyword>